<name>A0A2N3YLI9_9MICO</name>
<keyword evidence="2" id="KW-0813">Transport</keyword>
<dbReference type="PANTHER" id="PTHR43394">
    <property type="entry name" value="ATP-DEPENDENT PERMEASE MDL1, MITOCHONDRIAL"/>
    <property type="match status" value="1"/>
</dbReference>
<feature type="transmembrane region" description="Helical" evidence="11">
    <location>
        <begin position="282"/>
        <end position="300"/>
    </location>
</feature>
<evidence type="ECO:0000259" key="13">
    <source>
        <dbReference type="PROSITE" id="PS50929"/>
    </source>
</evidence>
<dbReference type="InterPro" id="IPR039421">
    <property type="entry name" value="Type_1_exporter"/>
</dbReference>
<proteinExistence type="inferred from homology"/>
<dbReference type="SUPFAM" id="SSF52540">
    <property type="entry name" value="P-loop containing nucleoside triphosphate hydrolases"/>
    <property type="match status" value="1"/>
</dbReference>
<gene>
    <name evidence="14" type="ORF">ATL31_2571</name>
</gene>
<evidence type="ECO:0000256" key="1">
    <source>
        <dbReference type="ARBA" id="ARBA00004651"/>
    </source>
</evidence>
<dbReference type="GO" id="GO:0005524">
    <property type="term" value="F:ATP binding"/>
    <property type="evidence" value="ECO:0007669"/>
    <property type="project" value="UniProtKB-KW"/>
</dbReference>
<feature type="region of interest" description="Disordered" evidence="10">
    <location>
        <begin position="1"/>
        <end position="26"/>
    </location>
</feature>
<dbReference type="InterPro" id="IPR027417">
    <property type="entry name" value="P-loop_NTPase"/>
</dbReference>
<keyword evidence="8 11" id="KW-0472">Membrane</keyword>
<reference evidence="14 15" key="1">
    <citation type="submission" date="2017-12" db="EMBL/GenBank/DDBJ databases">
        <title>Sequencing the genomes of 1000 Actinobacteria strains.</title>
        <authorList>
            <person name="Klenk H.-P."/>
        </authorList>
    </citation>
    <scope>NUCLEOTIDE SEQUENCE [LARGE SCALE GENOMIC DNA]</scope>
    <source>
        <strain evidence="14 15">DSM 12806</strain>
    </source>
</reference>
<evidence type="ECO:0000259" key="12">
    <source>
        <dbReference type="PROSITE" id="PS50893"/>
    </source>
</evidence>
<dbReference type="GO" id="GO:0015421">
    <property type="term" value="F:ABC-type oligopeptide transporter activity"/>
    <property type="evidence" value="ECO:0007669"/>
    <property type="project" value="TreeGrafter"/>
</dbReference>
<keyword evidence="6 14" id="KW-0067">ATP-binding</keyword>
<keyword evidence="3" id="KW-1003">Cell membrane</keyword>
<dbReference type="CDD" id="cd18550">
    <property type="entry name" value="ABC_6TM_exporter_like"/>
    <property type="match status" value="1"/>
</dbReference>
<feature type="transmembrane region" description="Helical" evidence="11">
    <location>
        <begin position="53"/>
        <end position="71"/>
    </location>
</feature>
<feature type="domain" description="ABC transmembrane type-1" evidence="13">
    <location>
        <begin position="57"/>
        <end position="340"/>
    </location>
</feature>
<sequence length="619" mass="65473">MTAAPTTTSPRPTTTHGGGARGAMTVDPRDRARLAEAPVPLSRVLALFRPHRARIGVVVAMIVVTSVVGLAQPFLVREVVDVAIPQRDVRLLLLVVGAMVAIAAVTQLLGVVQTWLSTQVGQQVMHGLRTRVFGHLQRQSLGFFTRTRGGEMQSRLVNDVGGMQGVVTSTATSIASNVTTAAATAAAMVALSWRLSLLSLLVVPPALWLTRRVALLRREVTTQQQRRLADLNAQIEEGLSVSGVRLAKTLGTSARSAQRFAETSEELVGLELRSQLAGRWRMATMQIVFAVIPALVYLAAGLPATSGSMTIGTLVAFTALQGAIFRPLMGLLNVTAQWVASMALFSRVFEYLDLVPDVAAPEHPVPLDPTRVAGHVRVEGVTVRYPGSDRDAVAGVTLDVPAGSTLAIVGPTGSGKSTVAALLARLLDPGTGRVSIDGVDVRDLDLDVLAAVVGTVSQESYLVHASVRDNLLLARPEATEAELWRALAAAQVADLVASLPEGLETVVGARGHRFSGGEQQRLAVARTILRDPPMLVLDEATSALDTATERALQGALDELARGRTTVTVAHRLSTVRRADRIAVLHEGRLVEAGTHDELLALGGRYAGLVAAAEDVPSRV</sequence>
<evidence type="ECO:0000313" key="14">
    <source>
        <dbReference type="EMBL" id="PKW27720.1"/>
    </source>
</evidence>
<evidence type="ECO:0000256" key="7">
    <source>
        <dbReference type="ARBA" id="ARBA00022989"/>
    </source>
</evidence>
<evidence type="ECO:0000256" key="2">
    <source>
        <dbReference type="ARBA" id="ARBA00022448"/>
    </source>
</evidence>
<evidence type="ECO:0000256" key="5">
    <source>
        <dbReference type="ARBA" id="ARBA00022741"/>
    </source>
</evidence>
<keyword evidence="5" id="KW-0547">Nucleotide-binding</keyword>
<comment type="similarity">
    <text evidence="9">Belongs to the ABC transporter superfamily. Lipid exporter (TC 3.A.1.106) family.</text>
</comment>
<dbReference type="PROSITE" id="PS50893">
    <property type="entry name" value="ABC_TRANSPORTER_2"/>
    <property type="match status" value="1"/>
</dbReference>
<organism evidence="14 15">
    <name type="scientific">Phycicoccus duodecadis</name>
    <dbReference type="NCBI Taxonomy" id="173053"/>
    <lineage>
        <taxon>Bacteria</taxon>
        <taxon>Bacillati</taxon>
        <taxon>Actinomycetota</taxon>
        <taxon>Actinomycetes</taxon>
        <taxon>Micrococcales</taxon>
        <taxon>Intrasporangiaceae</taxon>
        <taxon>Phycicoccus</taxon>
    </lineage>
</organism>
<dbReference type="FunFam" id="3.40.50.300:FF:000299">
    <property type="entry name" value="ABC transporter ATP-binding protein/permease"/>
    <property type="match status" value="1"/>
</dbReference>
<dbReference type="InterPro" id="IPR003439">
    <property type="entry name" value="ABC_transporter-like_ATP-bd"/>
</dbReference>
<dbReference type="GO" id="GO:0016887">
    <property type="term" value="F:ATP hydrolysis activity"/>
    <property type="evidence" value="ECO:0007669"/>
    <property type="project" value="InterPro"/>
</dbReference>
<feature type="transmembrane region" description="Helical" evidence="11">
    <location>
        <begin position="91"/>
        <end position="116"/>
    </location>
</feature>
<dbReference type="Gene3D" id="1.20.1560.10">
    <property type="entry name" value="ABC transporter type 1, transmembrane domain"/>
    <property type="match status" value="1"/>
</dbReference>
<dbReference type="InterPro" id="IPR003593">
    <property type="entry name" value="AAA+_ATPase"/>
</dbReference>
<dbReference type="Proteomes" id="UP000233781">
    <property type="component" value="Unassembled WGS sequence"/>
</dbReference>
<feature type="domain" description="ABC transporter" evidence="12">
    <location>
        <begin position="376"/>
        <end position="611"/>
    </location>
</feature>
<dbReference type="Gene3D" id="3.40.50.300">
    <property type="entry name" value="P-loop containing nucleotide triphosphate hydrolases"/>
    <property type="match status" value="1"/>
</dbReference>
<evidence type="ECO:0000256" key="8">
    <source>
        <dbReference type="ARBA" id="ARBA00023136"/>
    </source>
</evidence>
<accession>A0A2N3YLI9</accession>
<evidence type="ECO:0000256" key="9">
    <source>
        <dbReference type="ARBA" id="ARBA00061644"/>
    </source>
</evidence>
<protein>
    <submittedName>
        <fullName evidence="14">ATP-binding cassette subfamily B protein</fullName>
    </submittedName>
</protein>
<dbReference type="AlphaFoldDB" id="A0A2N3YLI9"/>
<feature type="compositionally biased region" description="Low complexity" evidence="10">
    <location>
        <begin position="1"/>
        <end position="15"/>
    </location>
</feature>
<dbReference type="SMART" id="SM00382">
    <property type="entry name" value="AAA"/>
    <property type="match status" value="1"/>
</dbReference>
<evidence type="ECO:0000256" key="3">
    <source>
        <dbReference type="ARBA" id="ARBA00022475"/>
    </source>
</evidence>
<keyword evidence="7 11" id="KW-1133">Transmembrane helix</keyword>
<comment type="subcellular location">
    <subcellularLocation>
        <location evidence="1">Cell membrane</location>
        <topology evidence="1">Multi-pass membrane protein</topology>
    </subcellularLocation>
</comment>
<dbReference type="InterPro" id="IPR011527">
    <property type="entry name" value="ABC1_TM_dom"/>
</dbReference>
<keyword evidence="15" id="KW-1185">Reference proteome</keyword>
<evidence type="ECO:0000256" key="4">
    <source>
        <dbReference type="ARBA" id="ARBA00022692"/>
    </source>
</evidence>
<dbReference type="InterPro" id="IPR036640">
    <property type="entry name" value="ABC1_TM_sf"/>
</dbReference>
<evidence type="ECO:0000256" key="6">
    <source>
        <dbReference type="ARBA" id="ARBA00022840"/>
    </source>
</evidence>
<evidence type="ECO:0000256" key="10">
    <source>
        <dbReference type="SAM" id="MobiDB-lite"/>
    </source>
</evidence>
<evidence type="ECO:0000256" key="11">
    <source>
        <dbReference type="SAM" id="Phobius"/>
    </source>
</evidence>
<dbReference type="Pfam" id="PF00005">
    <property type="entry name" value="ABC_tran"/>
    <property type="match status" value="1"/>
</dbReference>
<dbReference type="GO" id="GO:0005886">
    <property type="term" value="C:plasma membrane"/>
    <property type="evidence" value="ECO:0007669"/>
    <property type="project" value="UniProtKB-SubCell"/>
</dbReference>
<dbReference type="EMBL" id="PJNE01000001">
    <property type="protein sequence ID" value="PKW27720.1"/>
    <property type="molecule type" value="Genomic_DNA"/>
</dbReference>
<keyword evidence="4 11" id="KW-0812">Transmembrane</keyword>
<dbReference type="PROSITE" id="PS50929">
    <property type="entry name" value="ABC_TM1F"/>
    <property type="match status" value="1"/>
</dbReference>
<dbReference type="RefSeq" id="WP_101396102.1">
    <property type="nucleotide sequence ID" value="NZ_PJNE01000001.1"/>
</dbReference>
<dbReference type="InterPro" id="IPR017871">
    <property type="entry name" value="ABC_transporter-like_CS"/>
</dbReference>
<dbReference type="PANTHER" id="PTHR43394:SF1">
    <property type="entry name" value="ATP-BINDING CASSETTE SUB-FAMILY B MEMBER 10, MITOCHONDRIAL"/>
    <property type="match status" value="1"/>
</dbReference>
<dbReference type="SUPFAM" id="SSF90123">
    <property type="entry name" value="ABC transporter transmembrane region"/>
    <property type="match status" value="1"/>
</dbReference>
<dbReference type="Pfam" id="PF00664">
    <property type="entry name" value="ABC_membrane"/>
    <property type="match status" value="1"/>
</dbReference>
<comment type="caution">
    <text evidence="14">The sequence shown here is derived from an EMBL/GenBank/DDBJ whole genome shotgun (WGS) entry which is preliminary data.</text>
</comment>
<dbReference type="PROSITE" id="PS00211">
    <property type="entry name" value="ABC_TRANSPORTER_1"/>
    <property type="match status" value="1"/>
</dbReference>
<dbReference type="OrthoDB" id="9806127at2"/>
<evidence type="ECO:0000313" key="15">
    <source>
        <dbReference type="Proteomes" id="UP000233781"/>
    </source>
</evidence>